<dbReference type="AlphaFoldDB" id="A0A4V1C5E0"/>
<dbReference type="EMBL" id="CP034205">
    <property type="protein sequence ID" value="QBZ56055.1"/>
    <property type="molecule type" value="Genomic_DNA"/>
</dbReference>
<protein>
    <submittedName>
        <fullName evidence="1">Uncharacterized protein</fullName>
    </submittedName>
</protein>
<name>A0A4V1C5E0_PYROR</name>
<proteinExistence type="predicted"/>
<gene>
    <name evidence="1" type="ORF">PoMZ_00961</name>
</gene>
<reference evidence="1 2" key="1">
    <citation type="journal article" date="2019" name="Mol. Biol. Evol.">
        <title>Blast fungal genomes show frequent chromosomal changes, gene gains and losses, and effector gene turnover.</title>
        <authorList>
            <person name="Gomez Luciano L.B."/>
            <person name="Jason Tsai I."/>
            <person name="Chuma I."/>
            <person name="Tosa Y."/>
            <person name="Chen Y.H."/>
            <person name="Li J.Y."/>
            <person name="Li M.Y."/>
            <person name="Jade Lu M.Y."/>
            <person name="Nakayashiki H."/>
            <person name="Li W.H."/>
        </authorList>
    </citation>
    <scope>NUCLEOTIDE SEQUENCE [LARGE SCALE GENOMIC DNA]</scope>
    <source>
        <strain evidence="1">MZ5-1-6</strain>
    </source>
</reference>
<accession>A0A4V1C5E0</accession>
<evidence type="ECO:0000313" key="1">
    <source>
        <dbReference type="EMBL" id="QBZ56055.1"/>
    </source>
</evidence>
<dbReference type="Proteomes" id="UP000294847">
    <property type="component" value="Chromosome 2"/>
</dbReference>
<evidence type="ECO:0000313" key="2">
    <source>
        <dbReference type="Proteomes" id="UP000294847"/>
    </source>
</evidence>
<sequence>MHDLKTGPGLYLVAAHAFPSQIGPVSSCPGARQRHQVHARTSISLLLGMKDRYSSKSPALDFCPLFHH</sequence>
<organism evidence="1 2">
    <name type="scientific">Pyricularia oryzae</name>
    <name type="common">Rice blast fungus</name>
    <name type="synonym">Magnaporthe oryzae</name>
    <dbReference type="NCBI Taxonomy" id="318829"/>
    <lineage>
        <taxon>Eukaryota</taxon>
        <taxon>Fungi</taxon>
        <taxon>Dikarya</taxon>
        <taxon>Ascomycota</taxon>
        <taxon>Pezizomycotina</taxon>
        <taxon>Sordariomycetes</taxon>
        <taxon>Sordariomycetidae</taxon>
        <taxon>Magnaporthales</taxon>
        <taxon>Pyriculariaceae</taxon>
        <taxon>Pyricularia</taxon>
    </lineage>
</organism>